<reference evidence="1 2" key="1">
    <citation type="submission" date="2018-06" db="EMBL/GenBank/DDBJ databases">
        <title>Genomic Encyclopedia of Type Strains, Phase IV (KMG-IV): sequencing the most valuable type-strain genomes for metagenomic binning, comparative biology and taxonomic classification.</title>
        <authorList>
            <person name="Goeker M."/>
        </authorList>
    </citation>
    <scope>NUCLEOTIDE SEQUENCE [LARGE SCALE GENOMIC DNA]</scope>
    <source>
        <strain evidence="1 2">DSM 45521</strain>
    </source>
</reference>
<dbReference type="Pfam" id="PF02391">
    <property type="entry name" value="MoaE"/>
    <property type="match status" value="1"/>
</dbReference>
<dbReference type="RefSeq" id="WP_110470595.1">
    <property type="nucleotide sequence ID" value="NZ_QJSP01000009.1"/>
</dbReference>
<evidence type="ECO:0000313" key="2">
    <source>
        <dbReference type="Proteomes" id="UP000247591"/>
    </source>
</evidence>
<dbReference type="PANTHER" id="PTHR23404">
    <property type="entry name" value="MOLYBDOPTERIN SYNTHASE RELATED"/>
    <property type="match status" value="1"/>
</dbReference>
<dbReference type="CDD" id="cd00756">
    <property type="entry name" value="MoaE"/>
    <property type="match status" value="1"/>
</dbReference>
<comment type="caution">
    <text evidence="1">The sequence shown here is derived from an EMBL/GenBank/DDBJ whole genome shotgun (WGS) entry which is preliminary data.</text>
</comment>
<dbReference type="Gene3D" id="3.90.1170.40">
    <property type="entry name" value="Molybdopterin biosynthesis MoaE subunit"/>
    <property type="match status" value="1"/>
</dbReference>
<proteinExistence type="predicted"/>
<organism evidence="1 2">
    <name type="scientific">Williamsia limnetica</name>
    <dbReference type="NCBI Taxonomy" id="882452"/>
    <lineage>
        <taxon>Bacteria</taxon>
        <taxon>Bacillati</taxon>
        <taxon>Actinomycetota</taxon>
        <taxon>Actinomycetes</taxon>
        <taxon>Mycobacteriales</taxon>
        <taxon>Nocardiaceae</taxon>
        <taxon>Williamsia</taxon>
    </lineage>
</organism>
<protein>
    <submittedName>
        <fullName evidence="1">Molybdopterin synthase catalytic subunit</fullName>
    </submittedName>
</protein>
<dbReference type="SUPFAM" id="SSF54690">
    <property type="entry name" value="Molybdopterin synthase subunit MoaE"/>
    <property type="match status" value="1"/>
</dbReference>
<dbReference type="Proteomes" id="UP000247591">
    <property type="component" value="Unassembled WGS sequence"/>
</dbReference>
<dbReference type="AlphaFoldDB" id="A0A318RTR0"/>
<evidence type="ECO:0000313" key="1">
    <source>
        <dbReference type="EMBL" id="PYE15974.1"/>
    </source>
</evidence>
<dbReference type="EMBL" id="QJSP01000009">
    <property type="protein sequence ID" value="PYE15974.1"/>
    <property type="molecule type" value="Genomic_DNA"/>
</dbReference>
<gene>
    <name evidence="1" type="ORF">DFR67_109202</name>
</gene>
<dbReference type="InterPro" id="IPR036563">
    <property type="entry name" value="MoaE_sf"/>
</dbReference>
<keyword evidence="2" id="KW-1185">Reference proteome</keyword>
<sequence>MTPVPLRTSPRTALHIDVTDSPLPVAEMIDWATVPECGAVVTFTGTVREYSVPLGGPSAGNVTAIEYETFATSAVSRMQEVAEAALDRWPQTRRIALVHRAGLVATGEAAVLVAVSAGHRTQAFLAAQFCIDVLKAAVPVWKLEHRQGQGTSWVETGNLITDVAVAAHEWEPYS</sequence>
<dbReference type="InterPro" id="IPR003448">
    <property type="entry name" value="Mopterin_biosynth_MoaE"/>
</dbReference>
<dbReference type="OrthoDB" id="9794429at2"/>
<accession>A0A318RTR0</accession>
<name>A0A318RTR0_WILLI</name>
<dbReference type="GO" id="GO:0006777">
    <property type="term" value="P:Mo-molybdopterin cofactor biosynthetic process"/>
    <property type="evidence" value="ECO:0007669"/>
    <property type="project" value="InterPro"/>
</dbReference>